<name>A0A1D8TUA8_9CYAN</name>
<accession>A0A1D8TUA8</accession>
<gene>
    <name evidence="2" type="ORF">BJP34_18295</name>
</gene>
<dbReference type="AlphaFoldDB" id="A0A1D8TUA8"/>
<proteinExistence type="predicted"/>
<evidence type="ECO:0000313" key="3">
    <source>
        <dbReference type="Proteomes" id="UP000177870"/>
    </source>
</evidence>
<evidence type="ECO:0000256" key="1">
    <source>
        <dbReference type="SAM" id="SignalP"/>
    </source>
</evidence>
<evidence type="ECO:0008006" key="4">
    <source>
        <dbReference type="Google" id="ProtNLM"/>
    </source>
</evidence>
<protein>
    <recommendedName>
        <fullName evidence="4">DUF2808 domain-containing protein</fullName>
    </recommendedName>
</protein>
<sequence>MKKQVFGAVSALAFAASVLPIAIPSLVPAAQAQAGFVPNAPYVASAGIAGAAGDRHFITVAVAAFPINAVVIECTNLAGVRKATVTNQFGERVAATTAVSKSPEGGMALTVTLNKPVKPGNVLRIVMDGVEQNREGGAMLYRVSALTDNISYPFPVGTAMLLEPVLND</sequence>
<dbReference type="EMBL" id="CP017599">
    <property type="protein sequence ID" value="AOX01133.1"/>
    <property type="molecule type" value="Genomic_DNA"/>
</dbReference>
<feature type="signal peptide" evidence="1">
    <location>
        <begin position="1"/>
        <end position="29"/>
    </location>
</feature>
<evidence type="ECO:0000313" key="2">
    <source>
        <dbReference type="EMBL" id="AOX01133.1"/>
    </source>
</evidence>
<feature type="chain" id="PRO_5009438853" description="DUF2808 domain-containing protein" evidence="1">
    <location>
        <begin position="30"/>
        <end position="168"/>
    </location>
</feature>
<keyword evidence="1" id="KW-0732">Signal</keyword>
<organism evidence="2 3">
    <name type="scientific">Moorena producens PAL-8-15-08-1</name>
    <dbReference type="NCBI Taxonomy" id="1458985"/>
    <lineage>
        <taxon>Bacteria</taxon>
        <taxon>Bacillati</taxon>
        <taxon>Cyanobacteriota</taxon>
        <taxon>Cyanophyceae</taxon>
        <taxon>Coleofasciculales</taxon>
        <taxon>Coleofasciculaceae</taxon>
        <taxon>Moorena</taxon>
    </lineage>
</organism>
<dbReference type="KEGG" id="mpro:BJP34_18295"/>
<dbReference type="Proteomes" id="UP000177870">
    <property type="component" value="Chromosome"/>
</dbReference>
<reference evidence="3" key="1">
    <citation type="submission" date="2016-10" db="EMBL/GenBank/DDBJ databases">
        <title>Comparative genomics uncovers the prolific and rare metabolic potential of the cyanobacterial genus Moorea.</title>
        <authorList>
            <person name="Leao T."/>
            <person name="Castelao G."/>
            <person name="Korobeynikov A."/>
            <person name="Monroe E.A."/>
            <person name="Podell S."/>
            <person name="Glukhov E."/>
            <person name="Allen E."/>
            <person name="Gerwick W.H."/>
            <person name="Gerwick L."/>
        </authorList>
    </citation>
    <scope>NUCLEOTIDE SEQUENCE [LARGE SCALE GENOMIC DNA]</scope>
    <source>
        <strain evidence="3">PAL-8-15-08-1</strain>
    </source>
</reference>
<dbReference type="RefSeq" id="WP_070393583.1">
    <property type="nucleotide sequence ID" value="NZ_CP017599.1"/>
</dbReference>
<dbReference type="OrthoDB" id="574511at2"/>